<dbReference type="EMBL" id="LNQR01000056">
    <property type="protein sequence ID" value="KWT86811.1"/>
    <property type="molecule type" value="Genomic_DNA"/>
</dbReference>
<dbReference type="RefSeq" id="WP_085052155.1">
    <property type="nucleotide sequence ID" value="NZ_LNQR01000056.1"/>
</dbReference>
<reference evidence="10 11" key="1">
    <citation type="submission" date="2015-11" db="EMBL/GenBank/DDBJ databases">
        <authorList>
            <person name="Lin W."/>
        </authorList>
    </citation>
    <scope>NUCLEOTIDE SEQUENCE [LARGE SCALE GENOMIC DNA]</scope>
    <source>
        <strain evidence="10 11">HCH-1</strain>
    </source>
</reference>
<keyword evidence="9" id="KW-0963">Cytoplasm</keyword>
<dbReference type="Pfam" id="PF00202">
    <property type="entry name" value="Aminotran_3"/>
    <property type="match status" value="1"/>
</dbReference>
<evidence type="ECO:0000256" key="9">
    <source>
        <dbReference type="HAMAP-Rule" id="MF_00834"/>
    </source>
</evidence>
<evidence type="ECO:0000313" key="11">
    <source>
        <dbReference type="Proteomes" id="UP000060487"/>
    </source>
</evidence>
<dbReference type="Gene3D" id="3.40.640.10">
    <property type="entry name" value="Type I PLP-dependent aspartate aminotransferase-like (Major domain)"/>
    <property type="match status" value="1"/>
</dbReference>
<dbReference type="CDD" id="cd00610">
    <property type="entry name" value="OAT_like"/>
    <property type="match status" value="1"/>
</dbReference>
<proteinExistence type="inferred from homology"/>
<comment type="cofactor">
    <cofactor evidence="1 9">
        <name>pyridoxal 5'-phosphate</name>
        <dbReference type="ChEBI" id="CHEBI:597326"/>
    </cofactor>
</comment>
<dbReference type="InterPro" id="IPR015424">
    <property type="entry name" value="PyrdxlP-dep_Trfase"/>
</dbReference>
<accession>A0ABR5SK74</accession>
<evidence type="ECO:0000256" key="5">
    <source>
        <dbReference type="ARBA" id="ARBA00022691"/>
    </source>
</evidence>
<keyword evidence="3 9" id="KW-0032">Aminotransferase</keyword>
<dbReference type="NCBIfam" id="TIGR00508">
    <property type="entry name" value="bioA"/>
    <property type="match status" value="1"/>
</dbReference>
<evidence type="ECO:0000256" key="8">
    <source>
        <dbReference type="ARBA" id="ARBA00048449"/>
    </source>
</evidence>
<dbReference type="Gene3D" id="3.90.1150.10">
    <property type="entry name" value="Aspartate Aminotransferase, domain 1"/>
    <property type="match status" value="1"/>
</dbReference>
<dbReference type="InterPro" id="IPR049704">
    <property type="entry name" value="Aminotrans_3_PPA_site"/>
</dbReference>
<evidence type="ECO:0000256" key="6">
    <source>
        <dbReference type="ARBA" id="ARBA00022756"/>
    </source>
</evidence>
<evidence type="ECO:0000256" key="7">
    <source>
        <dbReference type="ARBA" id="ARBA00022898"/>
    </source>
</evidence>
<keyword evidence="4 9" id="KW-0808">Transferase</keyword>
<comment type="subcellular location">
    <subcellularLocation>
        <location evidence="9">Cytoplasm</location>
    </subcellularLocation>
</comment>
<dbReference type="SUPFAM" id="SSF53383">
    <property type="entry name" value="PLP-dependent transferases"/>
    <property type="match status" value="1"/>
</dbReference>
<comment type="similarity">
    <text evidence="9">Belongs to the class-III pyridoxal-phosphate-dependent aminotransferase family. BioA subfamily.</text>
</comment>
<feature type="binding site" evidence="9">
    <location>
        <begin position="327"/>
        <end position="328"/>
    </location>
    <ligand>
        <name>pyridoxal 5'-phosphate</name>
        <dbReference type="ChEBI" id="CHEBI:597326"/>
    </ligand>
</feature>
<dbReference type="EC" id="2.6.1.62" evidence="9"/>
<feature type="binding site" evidence="9">
    <location>
        <position position="291"/>
    </location>
    <ligand>
        <name>substrate</name>
    </ligand>
</feature>
<dbReference type="Proteomes" id="UP000060487">
    <property type="component" value="Unassembled WGS sequence"/>
</dbReference>
<feature type="binding site" evidence="9">
    <location>
        <position position="326"/>
    </location>
    <ligand>
        <name>substrate</name>
    </ligand>
</feature>
<dbReference type="PROSITE" id="PS00600">
    <property type="entry name" value="AA_TRANSFER_CLASS_3"/>
    <property type="match status" value="1"/>
</dbReference>
<name>A0ABR5SK74_9BACT</name>
<protein>
    <recommendedName>
        <fullName evidence="9">Adenosylmethionine-8-amino-7-oxononanoate aminotransferase</fullName>
        <ecNumber evidence="9">2.6.1.62</ecNumber>
    </recommendedName>
    <alternativeName>
        <fullName evidence="9">7,8-diamino-pelargonic acid aminotransferase</fullName>
        <shortName evidence="9">DAPA AT</shortName>
        <shortName evidence="9">DAPA aminotransferase</shortName>
    </alternativeName>
    <alternativeName>
        <fullName evidence="9">7,8-diaminononanoate synthase</fullName>
        <shortName evidence="9">DANS</shortName>
    </alternativeName>
    <alternativeName>
        <fullName evidence="9">Diaminopelargonic acid synthase</fullName>
    </alternativeName>
</protein>
<dbReference type="HAMAP" id="MF_00834">
    <property type="entry name" value="BioA"/>
    <property type="match status" value="1"/>
</dbReference>
<evidence type="ECO:0000256" key="3">
    <source>
        <dbReference type="ARBA" id="ARBA00022576"/>
    </source>
</evidence>
<dbReference type="PANTHER" id="PTHR42684">
    <property type="entry name" value="ADENOSYLMETHIONINE-8-AMINO-7-OXONONANOATE AMINOTRANSFERASE"/>
    <property type="match status" value="1"/>
</dbReference>
<feature type="binding site" evidence="9">
    <location>
        <position position="156"/>
    </location>
    <ligand>
        <name>substrate</name>
    </ligand>
</feature>
<keyword evidence="6 9" id="KW-0093">Biotin biosynthesis</keyword>
<dbReference type="InterPro" id="IPR005814">
    <property type="entry name" value="Aminotrans_3"/>
</dbReference>
<evidence type="ECO:0000256" key="1">
    <source>
        <dbReference type="ARBA" id="ARBA00001933"/>
    </source>
</evidence>
<comment type="subunit">
    <text evidence="9">Homodimer.</text>
</comment>
<comment type="pathway">
    <text evidence="2 9">Cofactor biosynthesis; biotin biosynthesis; 7,8-diaminononanoate from 8-amino-7-oxononanoate (SAM route): step 1/1.</text>
</comment>
<dbReference type="PIRSF" id="PIRSF000521">
    <property type="entry name" value="Transaminase_4ab_Lys_Orn"/>
    <property type="match status" value="1"/>
</dbReference>
<feature type="binding site" evidence="9">
    <location>
        <position position="262"/>
    </location>
    <ligand>
        <name>pyridoxal 5'-phosphate</name>
        <dbReference type="ChEBI" id="CHEBI:597326"/>
    </ligand>
</feature>
<comment type="caution">
    <text evidence="9">Lacks conserved residue(s) required for the propagation of feature annotation.</text>
</comment>
<comment type="catalytic activity">
    <reaction evidence="8 9">
        <text>(8S)-8-amino-7-oxononanoate + S-adenosyl-L-methionine = S-adenosyl-4-methylsulfanyl-2-oxobutanoate + (7R,8S)-7,8-diammoniononanoate</text>
        <dbReference type="Rhea" id="RHEA:16861"/>
        <dbReference type="ChEBI" id="CHEBI:16490"/>
        <dbReference type="ChEBI" id="CHEBI:59789"/>
        <dbReference type="ChEBI" id="CHEBI:149468"/>
        <dbReference type="ChEBI" id="CHEBI:149469"/>
        <dbReference type="EC" id="2.6.1.62"/>
    </reaction>
</comment>
<keyword evidence="5 9" id="KW-0949">S-adenosyl-L-methionine</keyword>
<dbReference type="InterPro" id="IPR015421">
    <property type="entry name" value="PyrdxlP-dep_Trfase_major"/>
</dbReference>
<keyword evidence="7 9" id="KW-0663">Pyridoxal phosphate</keyword>
<dbReference type="InterPro" id="IPR015422">
    <property type="entry name" value="PyrdxlP-dep_Trfase_small"/>
</dbReference>
<dbReference type="InterPro" id="IPR005815">
    <property type="entry name" value="BioA"/>
</dbReference>
<gene>
    <name evidence="10" type="primary">bioK</name>
    <name evidence="9" type="synonym">bioA</name>
    <name evidence="10" type="ORF">ASN18_1534</name>
</gene>
<organism evidence="10 11">
    <name type="scientific">Candidatus Magnetominusculus xianensis</name>
    <dbReference type="NCBI Taxonomy" id="1748249"/>
    <lineage>
        <taxon>Bacteria</taxon>
        <taxon>Pseudomonadati</taxon>
        <taxon>Nitrospirota</taxon>
        <taxon>Nitrospiria</taxon>
        <taxon>Nitrospirales</taxon>
        <taxon>Nitrospiraceae</taxon>
        <taxon>Candidatus Magnetominusculus</taxon>
    </lineage>
</organism>
<comment type="function">
    <text evidence="9">Catalyzes the transfer of the alpha-amino group from S-adenosyl-L-methionine (SAM) to 7-keto-8-aminopelargonic acid (KAPA) to form 7,8-diaminopelargonic acid (DAPA). It is the only aminotransferase known to utilize SAM as an amino donor.</text>
</comment>
<feature type="site" description="Participates in the substrate recognition with KAPA and in a stacking interaction with the adenine ring of SAM" evidence="9">
    <location>
        <position position="18"/>
    </location>
</feature>
<evidence type="ECO:0000313" key="10">
    <source>
        <dbReference type="EMBL" id="KWT86811.1"/>
    </source>
</evidence>
<feature type="modified residue" description="N6-(pyridoxal phosphate)lysine" evidence="9">
    <location>
        <position position="291"/>
    </location>
</feature>
<dbReference type="PANTHER" id="PTHR42684:SF17">
    <property type="entry name" value="ADENOSYLMETHIONINE-8-AMINO-7-OXONONANOATE AMINOTRANSFERASE"/>
    <property type="match status" value="1"/>
</dbReference>
<comment type="caution">
    <text evidence="10">The sequence shown here is derived from an EMBL/GenBank/DDBJ whole genome shotgun (WGS) entry which is preliminary data.</text>
</comment>
<dbReference type="GO" id="GO:0008483">
    <property type="term" value="F:transaminase activity"/>
    <property type="evidence" value="ECO:0007669"/>
    <property type="project" value="UniProtKB-KW"/>
</dbReference>
<keyword evidence="11" id="KW-1185">Reference proteome</keyword>
<evidence type="ECO:0000256" key="2">
    <source>
        <dbReference type="ARBA" id="ARBA00005063"/>
    </source>
</evidence>
<feature type="binding site" evidence="9">
    <location>
        <begin position="123"/>
        <end position="124"/>
    </location>
    <ligand>
        <name>pyridoxal 5'-phosphate</name>
        <dbReference type="ChEBI" id="CHEBI:597326"/>
    </ligand>
</feature>
<evidence type="ECO:0000256" key="4">
    <source>
        <dbReference type="ARBA" id="ARBA00022679"/>
    </source>
</evidence>
<feature type="binding site" evidence="9">
    <location>
        <position position="421"/>
    </location>
    <ligand>
        <name>substrate</name>
    </ligand>
</feature>
<sequence length="464" mass="51277">MDYHHLGELDRKYVWHPFTQMKEWAEVSPVIITEGSGCFIKDISGRWYIDGVSSLWVNIFGHRKKEIDDAIKGQLDRIAHSTLLGLAGEPSILLAERLIRLLRKSLIAESRPPLLRVFYSDNGSTAVEVALKMAFQYWLHKGVTGKNTFLSLNRAYHGDTLGAVSVGGIDIFHAAFNPLLFKSFKSPAPYCYRCELGLDRASCAMACLSEMERQLEEHSHEIAAVIIEPKMQAAGGMIAAPEGFLIGVQRLCTKYGVLLIADEIATGFGRTGVMFACALEGVVPDIICLSKGITGGYLPLAVTVATDEIYNAFLGEYGQMKQFFHGHSYTGNAIGCAAAIAVLDLFDKEDTLNHLMPKIEILDRWLKRLLRLKHVGDTRSAGSMAGVELVKNKETREAYPVEDKTGWRVVLDVRDKGVFLRPLGDCIVIMPPLSISEENLTAMLSRIEDSIASVTEKPKENSAI</sequence>